<gene>
    <name evidence="1" type="ORF">DXN06_09325</name>
</gene>
<proteinExistence type="predicted"/>
<dbReference type="RefSeq" id="WP_002532528.1">
    <property type="nucleotide sequence ID" value="NZ_CAJTKC010000004.1"/>
</dbReference>
<dbReference type="EMBL" id="CP031442">
    <property type="protein sequence ID" value="AXM07299.1"/>
    <property type="molecule type" value="Genomic_DNA"/>
</dbReference>
<dbReference type="Proteomes" id="UP000256621">
    <property type="component" value="Chromosome"/>
</dbReference>
<reference evidence="1 2" key="1">
    <citation type="submission" date="2018-08" db="EMBL/GenBank/DDBJ databases">
        <title>Genome sequencing of Cutibacterium acnes KCOM 1315.</title>
        <authorList>
            <person name="Kook J.-K."/>
            <person name="Park S.-N."/>
            <person name="Lim Y.K."/>
        </authorList>
    </citation>
    <scope>NUCLEOTIDE SEQUENCE [LARGE SCALE GENOMIC DNA]</scope>
    <source>
        <strain evidence="1 2">KCOM 1315</strain>
    </source>
</reference>
<dbReference type="AlphaFoldDB" id="A0AAD0QT52"/>
<name>A0AAD0QT52_CUTAC</name>
<evidence type="ECO:0000313" key="2">
    <source>
        <dbReference type="Proteomes" id="UP000256621"/>
    </source>
</evidence>
<organism evidence="1 2">
    <name type="scientific">Cutibacterium acnes</name>
    <name type="common">Propionibacterium acnes</name>
    <dbReference type="NCBI Taxonomy" id="1747"/>
    <lineage>
        <taxon>Bacteria</taxon>
        <taxon>Bacillati</taxon>
        <taxon>Actinomycetota</taxon>
        <taxon>Actinomycetes</taxon>
        <taxon>Propionibacteriales</taxon>
        <taxon>Propionibacteriaceae</taxon>
        <taxon>Cutibacterium</taxon>
    </lineage>
</organism>
<protein>
    <submittedName>
        <fullName evidence="1">Uncharacterized protein</fullName>
    </submittedName>
</protein>
<evidence type="ECO:0000313" key="1">
    <source>
        <dbReference type="EMBL" id="AXM07299.1"/>
    </source>
</evidence>
<accession>A0AAD0QT52</accession>
<sequence>MSRIKMTVLGGIKLPEVEQSTVLLPIGDDEQVRAALDALWPRFRLDAVPLHGIPKRARWFRWFD</sequence>